<proteinExistence type="inferred from homology"/>
<dbReference type="Pfam" id="PF02481">
    <property type="entry name" value="DNA_processg_A"/>
    <property type="match status" value="1"/>
</dbReference>
<dbReference type="Gene3D" id="3.40.50.450">
    <property type="match status" value="1"/>
</dbReference>
<sequence length="342" mass="37690">MDRIEYAAIALSGDLSVEQMRILCEEGYSSTSLMISEAPLNPLALKRIRRTFAEIVKVLSSHKAFLIYKDEEYPESLRNLYDPPPVIFYHGDKEMLKNESTLAVVGSRKADGYGLRVARDFSRSLSDSGVAIVSGLAVGIDAQAHEGALEAGGVTIGVQGTGIDIVYPASNRTLIDKVRACGCIVSEFLPGTPPLKQNFPRRNRIIAGLSKAVFVVQAGLRSGSLITARLALENGRDVFALPGDIYRENSKGTNWLLKNGAKLITEYEDILEEFPWLTREGRRESEKRKIDSPVYECLGNGPMTFGEILLASGKSSNELMVELTQLQLEGLVYEENGRWNRS</sequence>
<feature type="domain" description="Smf/DprA SLOG" evidence="2">
    <location>
        <begin position="65"/>
        <end position="274"/>
    </location>
</feature>
<evidence type="ECO:0000259" key="2">
    <source>
        <dbReference type="Pfam" id="PF02481"/>
    </source>
</evidence>
<accession>A0A7Z7PSB5</accession>
<dbReference type="PANTHER" id="PTHR43022">
    <property type="entry name" value="PROTEIN SMF"/>
    <property type="match status" value="1"/>
</dbReference>
<evidence type="ECO:0000313" key="4">
    <source>
        <dbReference type="Proteomes" id="UP000250796"/>
    </source>
</evidence>
<organism evidence="3 4">
    <name type="scientific">Mesotoga infera</name>
    <dbReference type="NCBI Taxonomy" id="1236046"/>
    <lineage>
        <taxon>Bacteria</taxon>
        <taxon>Thermotogati</taxon>
        <taxon>Thermotogota</taxon>
        <taxon>Thermotogae</taxon>
        <taxon>Kosmotogales</taxon>
        <taxon>Kosmotogaceae</taxon>
        <taxon>Mesotoga</taxon>
    </lineage>
</organism>
<dbReference type="EMBL" id="LS974202">
    <property type="protein sequence ID" value="SSC13648.1"/>
    <property type="molecule type" value="Genomic_DNA"/>
</dbReference>
<keyword evidence="4" id="KW-1185">Reference proteome</keyword>
<dbReference type="GO" id="GO:0009294">
    <property type="term" value="P:DNA-mediated transformation"/>
    <property type="evidence" value="ECO:0007669"/>
    <property type="project" value="InterPro"/>
</dbReference>
<dbReference type="SUPFAM" id="SSF102405">
    <property type="entry name" value="MCP/YpsA-like"/>
    <property type="match status" value="1"/>
</dbReference>
<comment type="similarity">
    <text evidence="1">Belongs to the DprA/Smf family.</text>
</comment>
<evidence type="ECO:0000256" key="1">
    <source>
        <dbReference type="ARBA" id="ARBA00006525"/>
    </source>
</evidence>
<dbReference type="AlphaFoldDB" id="A0A7Z7PSB5"/>
<dbReference type="PANTHER" id="PTHR43022:SF1">
    <property type="entry name" value="PROTEIN SMF"/>
    <property type="match status" value="1"/>
</dbReference>
<name>A0A7Z7PSB5_9BACT</name>
<gene>
    <name evidence="3" type="ORF">MESINF_2208</name>
</gene>
<dbReference type="NCBIfam" id="TIGR00732">
    <property type="entry name" value="dprA"/>
    <property type="match status" value="1"/>
</dbReference>
<dbReference type="InterPro" id="IPR057666">
    <property type="entry name" value="DrpA_SLOG"/>
</dbReference>
<evidence type="ECO:0000313" key="3">
    <source>
        <dbReference type="EMBL" id="SSC13648.1"/>
    </source>
</evidence>
<protein>
    <submittedName>
        <fullName evidence="3">DNA protecting protein DprA</fullName>
    </submittedName>
</protein>
<reference evidence="3 4" key="1">
    <citation type="submission" date="2017-01" db="EMBL/GenBank/DDBJ databases">
        <authorList>
            <person name="Erauso G."/>
        </authorList>
    </citation>
    <scope>NUCLEOTIDE SEQUENCE [LARGE SCALE GENOMIC DNA]</scope>
    <source>
        <strain evidence="3">MESINF1</strain>
    </source>
</reference>
<dbReference type="InterPro" id="IPR003488">
    <property type="entry name" value="DprA"/>
</dbReference>
<dbReference type="KEGG" id="minf:MESINF_2208"/>
<dbReference type="Proteomes" id="UP000250796">
    <property type="component" value="Chromosome MESINF"/>
</dbReference>